<dbReference type="AlphaFoldDB" id="A0A0E0J5P3"/>
<dbReference type="HOGENOM" id="CLU_2363260_0_0_1"/>
<evidence type="ECO:0000313" key="2">
    <source>
        <dbReference type="Proteomes" id="UP000006591"/>
    </source>
</evidence>
<evidence type="ECO:0000313" key="1">
    <source>
        <dbReference type="EnsemblPlants" id="ONIVA12G00070.3"/>
    </source>
</evidence>
<reference evidence="1" key="1">
    <citation type="submission" date="2015-04" db="UniProtKB">
        <authorList>
            <consortium name="EnsemblPlants"/>
        </authorList>
    </citation>
    <scope>IDENTIFICATION</scope>
    <source>
        <strain evidence="1">SL10</strain>
    </source>
</reference>
<reference evidence="1" key="2">
    <citation type="submission" date="2018-04" db="EMBL/GenBank/DDBJ databases">
        <title>OnivRS2 (Oryza nivara Reference Sequence Version 2).</title>
        <authorList>
            <person name="Zhang J."/>
            <person name="Kudrna D."/>
            <person name="Lee S."/>
            <person name="Talag J."/>
            <person name="Rajasekar S."/>
            <person name="Welchert J."/>
            <person name="Hsing Y.-I."/>
            <person name="Wing R.A."/>
        </authorList>
    </citation>
    <scope>NUCLEOTIDE SEQUENCE [LARGE SCALE GENOMIC DNA]</scope>
    <source>
        <strain evidence="1">SL10</strain>
    </source>
</reference>
<dbReference type="Proteomes" id="UP000006591">
    <property type="component" value="Chromosome 12"/>
</dbReference>
<dbReference type="Gramene" id="ONIVA12G00070.3">
    <property type="protein sequence ID" value="ONIVA12G00070.3"/>
    <property type="gene ID" value="ONIVA12G00070"/>
</dbReference>
<accession>A0A0E0J5P3</accession>
<sequence>MASSIKLPLADGEERLSCCGELLAMGKKLEEAVTISGKLPLEEGMGKGKRRPVVAELEDEEEFEDEELTEQIIARDFRVSWEHRFSPRYSFHDTNCPGGIKPVLGNDKVD</sequence>
<organism evidence="1">
    <name type="scientific">Oryza nivara</name>
    <name type="common">Indian wild rice</name>
    <name type="synonym">Oryza sativa f. spontanea</name>
    <dbReference type="NCBI Taxonomy" id="4536"/>
    <lineage>
        <taxon>Eukaryota</taxon>
        <taxon>Viridiplantae</taxon>
        <taxon>Streptophyta</taxon>
        <taxon>Embryophyta</taxon>
        <taxon>Tracheophyta</taxon>
        <taxon>Spermatophyta</taxon>
        <taxon>Magnoliopsida</taxon>
        <taxon>Liliopsida</taxon>
        <taxon>Poales</taxon>
        <taxon>Poaceae</taxon>
        <taxon>BOP clade</taxon>
        <taxon>Oryzoideae</taxon>
        <taxon>Oryzeae</taxon>
        <taxon>Oryzinae</taxon>
        <taxon>Oryza</taxon>
    </lineage>
</organism>
<proteinExistence type="predicted"/>
<keyword evidence="2" id="KW-1185">Reference proteome</keyword>
<protein>
    <submittedName>
        <fullName evidence="1">Uncharacterized protein</fullName>
    </submittedName>
</protein>
<name>A0A0E0J5P3_ORYNI</name>
<dbReference type="EnsemblPlants" id="ONIVA12G00070.3">
    <property type="protein sequence ID" value="ONIVA12G00070.3"/>
    <property type="gene ID" value="ONIVA12G00070"/>
</dbReference>